<dbReference type="Pfam" id="PF01943">
    <property type="entry name" value="Polysacc_synt"/>
    <property type="match status" value="1"/>
</dbReference>
<feature type="transmembrane region" description="Helical" evidence="6">
    <location>
        <begin position="317"/>
        <end position="337"/>
    </location>
</feature>
<feature type="transmembrane region" description="Helical" evidence="6">
    <location>
        <begin position="119"/>
        <end position="142"/>
    </location>
</feature>
<dbReference type="InterPro" id="IPR002797">
    <property type="entry name" value="Polysacc_synth"/>
</dbReference>
<dbReference type="PANTHER" id="PTHR30250:SF21">
    <property type="entry name" value="LIPID II FLIPPASE MURJ"/>
    <property type="match status" value="1"/>
</dbReference>
<feature type="transmembrane region" description="Helical" evidence="6">
    <location>
        <begin position="479"/>
        <end position="504"/>
    </location>
</feature>
<comment type="subcellular location">
    <subcellularLocation>
        <location evidence="1">Cell membrane</location>
        <topology evidence="1">Multi-pass membrane protein</topology>
    </subcellularLocation>
</comment>
<dbReference type="RefSeq" id="WP_070109860.1">
    <property type="nucleotide sequence ID" value="NZ_LZFO01000010.1"/>
</dbReference>
<feature type="transmembrane region" description="Helical" evidence="6">
    <location>
        <begin position="12"/>
        <end position="29"/>
    </location>
</feature>
<keyword evidence="3 6" id="KW-0812">Transmembrane</keyword>
<feature type="transmembrane region" description="Helical" evidence="6">
    <location>
        <begin position="49"/>
        <end position="68"/>
    </location>
</feature>
<dbReference type="Proteomes" id="UP000175744">
    <property type="component" value="Unassembled WGS sequence"/>
</dbReference>
<dbReference type="GO" id="GO:0005886">
    <property type="term" value="C:plasma membrane"/>
    <property type="evidence" value="ECO:0007669"/>
    <property type="project" value="UniProtKB-SubCell"/>
</dbReference>
<feature type="transmembrane region" description="Helical" evidence="6">
    <location>
        <begin position="410"/>
        <end position="429"/>
    </location>
</feature>
<evidence type="ECO:0000256" key="1">
    <source>
        <dbReference type="ARBA" id="ARBA00004651"/>
    </source>
</evidence>
<keyword evidence="4 6" id="KW-1133">Transmembrane helix</keyword>
<dbReference type="PANTHER" id="PTHR30250">
    <property type="entry name" value="PST FAMILY PREDICTED COLANIC ACID TRANSPORTER"/>
    <property type="match status" value="1"/>
</dbReference>
<dbReference type="PATRIC" id="fig|1121290.3.peg.919"/>
<feature type="transmembrane region" description="Helical" evidence="6">
    <location>
        <begin position="285"/>
        <end position="305"/>
    </location>
</feature>
<dbReference type="STRING" id="1121290.CLAOCE_09140"/>
<feature type="transmembrane region" description="Helical" evidence="6">
    <location>
        <begin position="181"/>
        <end position="202"/>
    </location>
</feature>
<reference evidence="7 8" key="1">
    <citation type="submission" date="2016-06" db="EMBL/GenBank/DDBJ databases">
        <title>Genome sequence of Clostridium acetireducens DSM 10703.</title>
        <authorList>
            <person name="Poehlein A."/>
            <person name="Fluechter S."/>
            <person name="Duerre P."/>
            <person name="Daniel R."/>
        </authorList>
    </citation>
    <scope>NUCLEOTIDE SEQUENCE [LARGE SCALE GENOMIC DNA]</scope>
    <source>
        <strain evidence="7 8">DSM 10703</strain>
    </source>
</reference>
<feature type="transmembrane region" description="Helical" evidence="6">
    <location>
        <begin position="227"/>
        <end position="247"/>
    </location>
</feature>
<comment type="caution">
    <text evidence="7">The sequence shown here is derived from an EMBL/GenBank/DDBJ whole genome shotgun (WGS) entry which is preliminary data.</text>
</comment>
<feature type="transmembrane region" description="Helical" evidence="6">
    <location>
        <begin position="357"/>
        <end position="378"/>
    </location>
</feature>
<evidence type="ECO:0000256" key="6">
    <source>
        <dbReference type="SAM" id="Phobius"/>
    </source>
</evidence>
<feature type="transmembrane region" description="Helical" evidence="6">
    <location>
        <begin position="154"/>
        <end position="175"/>
    </location>
</feature>
<keyword evidence="2" id="KW-1003">Cell membrane</keyword>
<keyword evidence="8" id="KW-1185">Reference proteome</keyword>
<feature type="transmembrane region" description="Helical" evidence="6">
    <location>
        <begin position="385"/>
        <end position="404"/>
    </location>
</feature>
<evidence type="ECO:0000313" key="8">
    <source>
        <dbReference type="Proteomes" id="UP000175744"/>
    </source>
</evidence>
<dbReference type="OrthoDB" id="9775950at2"/>
<dbReference type="CDD" id="cd13124">
    <property type="entry name" value="MATE_SpoVB_like"/>
    <property type="match status" value="1"/>
</dbReference>
<organism evidence="7 8">
    <name type="scientific">Clostridium acetireducens DSM 10703</name>
    <dbReference type="NCBI Taxonomy" id="1121290"/>
    <lineage>
        <taxon>Bacteria</taxon>
        <taxon>Bacillati</taxon>
        <taxon>Bacillota</taxon>
        <taxon>Clostridia</taxon>
        <taxon>Eubacteriales</taxon>
        <taxon>Clostridiaceae</taxon>
        <taxon>Clostridium</taxon>
    </lineage>
</organism>
<dbReference type="AlphaFoldDB" id="A0A1E8EZI9"/>
<name>A0A1E8EZI9_9CLOT</name>
<gene>
    <name evidence="7" type="primary">spoVB_1</name>
    <name evidence="7" type="ORF">CLOACE_09140</name>
</gene>
<evidence type="ECO:0000256" key="3">
    <source>
        <dbReference type="ARBA" id="ARBA00022692"/>
    </source>
</evidence>
<dbReference type="InterPro" id="IPR024923">
    <property type="entry name" value="PG_synth_SpoVB"/>
</dbReference>
<protein>
    <submittedName>
        <fullName evidence="7">Stage V sporulation protein B</fullName>
    </submittedName>
</protein>
<evidence type="ECO:0000256" key="2">
    <source>
        <dbReference type="ARBA" id="ARBA00022475"/>
    </source>
</evidence>
<evidence type="ECO:0000256" key="5">
    <source>
        <dbReference type="ARBA" id="ARBA00023136"/>
    </source>
</evidence>
<dbReference type="EMBL" id="LZFO01000010">
    <property type="protein sequence ID" value="OFI06573.1"/>
    <property type="molecule type" value="Genomic_DNA"/>
</dbReference>
<evidence type="ECO:0000256" key="4">
    <source>
        <dbReference type="ARBA" id="ARBA00022989"/>
    </source>
</evidence>
<dbReference type="PIRSF" id="PIRSF038958">
    <property type="entry name" value="PG_synth_SpoVB"/>
    <property type="match status" value="1"/>
</dbReference>
<proteinExistence type="predicted"/>
<sequence>MKKQSLVKGTFVLGLSGIIAKFLGLFFRWPIQMLIGDEGFGYYQMSYPLYMFFIAISSGVPVAISKMVSEKSATKDVEGIIEILRKALLLMIFMGFGFTIILICFSKKIILFLKWDTKSYYSLISISIAPIFISIMSAFRGFFQGLQNMNPTAISQILEQIGRVIVGVGFAYILLPKGIEYSAAGAALGAVAGGILGSIYLFNKYMSIRKDIKIVNVKNDTYIMEKLLHIAIPISLGATVGTVMSLIDSALVPQKLLQAGFASKEATILYGQLTGKAFTLVNVPLTLSMSLCASLMPIIAEAYVLNRNIEVLNKVDMALRFSMVIALPSFAGLYYMALPILNLIFPGQVQGYTILKYLSIAIPFIILSQTSTAILQGIGQYVRPVINLAIGCIGKIVLTMILVSIPYINIYGAVIGTIVGYLISAILNIRLVKKKLDIKINYYDIMIKPAFASVLMIIAVVFIYMYVYNYTISSRIACLVSIFSGILAYGVLIILFGVFNYRYLKSRFFNRR</sequence>
<feature type="transmembrane region" description="Helical" evidence="6">
    <location>
        <begin position="450"/>
        <end position="467"/>
    </location>
</feature>
<accession>A0A1E8EZI9</accession>
<dbReference type="InterPro" id="IPR050833">
    <property type="entry name" value="Poly_Biosynth_Transport"/>
</dbReference>
<feature type="transmembrane region" description="Helical" evidence="6">
    <location>
        <begin position="88"/>
        <end position="113"/>
    </location>
</feature>
<keyword evidence="5 6" id="KW-0472">Membrane</keyword>
<evidence type="ECO:0000313" key="7">
    <source>
        <dbReference type="EMBL" id="OFI06573.1"/>
    </source>
</evidence>